<keyword evidence="3" id="KW-1185">Reference proteome</keyword>
<reference evidence="2" key="1">
    <citation type="submission" date="2020-05" db="EMBL/GenBank/DDBJ databases">
        <title>WGS assembly of Panicum virgatum.</title>
        <authorList>
            <person name="Lovell J.T."/>
            <person name="Jenkins J."/>
            <person name="Shu S."/>
            <person name="Juenger T.E."/>
            <person name="Schmutz J."/>
        </authorList>
    </citation>
    <scope>NUCLEOTIDE SEQUENCE</scope>
    <source>
        <strain evidence="2">AP13</strain>
    </source>
</reference>
<sequence length="51" mass="6147">MALPRWVRKFLWRSLCILSRIMSQASPMTMPPNVGGRQWMEFVAKRLNEYY</sequence>
<feature type="signal peptide" evidence="1">
    <location>
        <begin position="1"/>
        <end position="25"/>
    </location>
</feature>
<evidence type="ECO:0000313" key="2">
    <source>
        <dbReference type="EMBL" id="KAG2605674.1"/>
    </source>
</evidence>
<proteinExistence type="predicted"/>
<gene>
    <name evidence="2" type="ORF">PVAP13_4NG085464</name>
</gene>
<protein>
    <submittedName>
        <fullName evidence="2">Uncharacterized protein</fullName>
    </submittedName>
</protein>
<evidence type="ECO:0000313" key="3">
    <source>
        <dbReference type="Proteomes" id="UP000823388"/>
    </source>
</evidence>
<dbReference type="Proteomes" id="UP000823388">
    <property type="component" value="Chromosome 4N"/>
</dbReference>
<name>A0A8T0T915_PANVG</name>
<organism evidence="2 3">
    <name type="scientific">Panicum virgatum</name>
    <name type="common">Blackwell switchgrass</name>
    <dbReference type="NCBI Taxonomy" id="38727"/>
    <lineage>
        <taxon>Eukaryota</taxon>
        <taxon>Viridiplantae</taxon>
        <taxon>Streptophyta</taxon>
        <taxon>Embryophyta</taxon>
        <taxon>Tracheophyta</taxon>
        <taxon>Spermatophyta</taxon>
        <taxon>Magnoliopsida</taxon>
        <taxon>Liliopsida</taxon>
        <taxon>Poales</taxon>
        <taxon>Poaceae</taxon>
        <taxon>PACMAD clade</taxon>
        <taxon>Panicoideae</taxon>
        <taxon>Panicodae</taxon>
        <taxon>Paniceae</taxon>
        <taxon>Panicinae</taxon>
        <taxon>Panicum</taxon>
        <taxon>Panicum sect. Hiantes</taxon>
    </lineage>
</organism>
<accession>A0A8T0T915</accession>
<dbReference type="AlphaFoldDB" id="A0A8T0T915"/>
<comment type="caution">
    <text evidence="2">The sequence shown here is derived from an EMBL/GenBank/DDBJ whole genome shotgun (WGS) entry which is preliminary data.</text>
</comment>
<feature type="chain" id="PRO_5035880368" evidence="1">
    <location>
        <begin position="26"/>
        <end position="51"/>
    </location>
</feature>
<dbReference type="EMBL" id="CM029044">
    <property type="protein sequence ID" value="KAG2605674.1"/>
    <property type="molecule type" value="Genomic_DNA"/>
</dbReference>
<evidence type="ECO:0000256" key="1">
    <source>
        <dbReference type="SAM" id="SignalP"/>
    </source>
</evidence>
<keyword evidence="1" id="KW-0732">Signal</keyword>